<name>A0A4U0QQ30_9RHOB</name>
<dbReference type="InterPro" id="IPR032609">
    <property type="entry name" value="DUF4893"/>
</dbReference>
<gene>
    <name evidence="1" type="ORF">FA740_11105</name>
</gene>
<evidence type="ECO:0000313" key="2">
    <source>
        <dbReference type="Proteomes" id="UP000306223"/>
    </source>
</evidence>
<dbReference type="AlphaFoldDB" id="A0A4U0QQ30"/>
<evidence type="ECO:0000313" key="1">
    <source>
        <dbReference type="EMBL" id="TJZ83975.1"/>
    </source>
</evidence>
<organism evidence="1 2">
    <name type="scientific">Paracoccus hibiscisoli</name>
    <dbReference type="NCBI Taxonomy" id="2023261"/>
    <lineage>
        <taxon>Bacteria</taxon>
        <taxon>Pseudomonadati</taxon>
        <taxon>Pseudomonadota</taxon>
        <taxon>Alphaproteobacteria</taxon>
        <taxon>Rhodobacterales</taxon>
        <taxon>Paracoccaceae</taxon>
        <taxon>Paracoccus</taxon>
    </lineage>
</organism>
<dbReference type="Pfam" id="PF16233">
    <property type="entry name" value="DUF4893"/>
    <property type="match status" value="1"/>
</dbReference>
<dbReference type="OrthoDB" id="9153930at2"/>
<sequence>MTWQGWISWTRSRAAPCATRWPRGPRMIAPCWWRGCRARPCPTIRRRRSCPATGPVGCSSWGGGLALVVYQPFQCRIDADGGLVKLTGSQRMSGRIGLVAGRLTYLGTGHVAGDTPLPYEALPPRTDPTASPQLVPEAGLVEVTGRNAARILMPAPVLESDLNILLLSR</sequence>
<dbReference type="EMBL" id="SUNH01000014">
    <property type="protein sequence ID" value="TJZ83975.1"/>
    <property type="molecule type" value="Genomic_DNA"/>
</dbReference>
<proteinExistence type="predicted"/>
<dbReference type="Proteomes" id="UP000306223">
    <property type="component" value="Unassembled WGS sequence"/>
</dbReference>
<accession>A0A4U0QQ30</accession>
<protein>
    <submittedName>
        <fullName evidence="1">DUF4893 domain-containing protein</fullName>
    </submittedName>
</protein>
<keyword evidence="2" id="KW-1185">Reference proteome</keyword>
<comment type="caution">
    <text evidence="1">The sequence shown here is derived from an EMBL/GenBank/DDBJ whole genome shotgun (WGS) entry which is preliminary data.</text>
</comment>
<reference evidence="1 2" key="1">
    <citation type="submission" date="2019-04" db="EMBL/GenBank/DDBJ databases">
        <authorList>
            <person name="Li J."/>
        </authorList>
    </citation>
    <scope>NUCLEOTIDE SEQUENCE [LARGE SCALE GENOMIC DNA]</scope>
    <source>
        <strain evidence="1 2">CCTCC AB2016182</strain>
    </source>
</reference>